<dbReference type="Proteomes" id="UP000310016">
    <property type="component" value="Unassembled WGS sequence"/>
</dbReference>
<dbReference type="EMBL" id="SUMF01000011">
    <property type="protein sequence ID" value="TJZ73189.1"/>
    <property type="molecule type" value="Genomic_DNA"/>
</dbReference>
<accession>A0A4U0PXC2</accession>
<dbReference type="AlphaFoldDB" id="A0A4U0PXC2"/>
<sequence>MITISDGATSVAIPYLQWRDEHQWQPVQQAVEPTLTGSLLIDVGTWQAGRPITLASGDAFGWLDGATLTQLQAWARIPGQTLTLQLRDATRTVLFRHHDRPAIEARPVLDIDSPAITDYYVVTLKLMEM</sequence>
<evidence type="ECO:0000313" key="1">
    <source>
        <dbReference type="EMBL" id="TJZ73189.1"/>
    </source>
</evidence>
<organism evidence="1 2">
    <name type="scientific">Chitiniphilus eburneus</name>
    <dbReference type="NCBI Taxonomy" id="2571148"/>
    <lineage>
        <taxon>Bacteria</taxon>
        <taxon>Pseudomonadati</taxon>
        <taxon>Pseudomonadota</taxon>
        <taxon>Betaproteobacteria</taxon>
        <taxon>Neisseriales</taxon>
        <taxon>Chitinibacteraceae</taxon>
        <taxon>Chitiniphilus</taxon>
    </lineage>
</organism>
<name>A0A4U0PXC2_9NEIS</name>
<gene>
    <name evidence="1" type="ORF">FAZ21_11265</name>
</gene>
<dbReference type="OrthoDB" id="5432576at2"/>
<dbReference type="RefSeq" id="WP_136773547.1">
    <property type="nucleotide sequence ID" value="NZ_CP156074.1"/>
</dbReference>
<comment type="caution">
    <text evidence="1">The sequence shown here is derived from an EMBL/GenBank/DDBJ whole genome shotgun (WGS) entry which is preliminary data.</text>
</comment>
<proteinExistence type="predicted"/>
<protein>
    <submittedName>
        <fullName evidence="1">Uncharacterized protein</fullName>
    </submittedName>
</protein>
<evidence type="ECO:0000313" key="2">
    <source>
        <dbReference type="Proteomes" id="UP000310016"/>
    </source>
</evidence>
<reference evidence="1 2" key="1">
    <citation type="submission" date="2019-04" db="EMBL/GenBank/DDBJ databases">
        <title>Chitiniphilus eburnea sp. nov., a novel chitinolytic bacterium isolated from aquaculture sludge.</title>
        <authorList>
            <person name="Sheng M."/>
        </authorList>
    </citation>
    <scope>NUCLEOTIDE SEQUENCE [LARGE SCALE GENOMIC DNA]</scope>
    <source>
        <strain evidence="1 2">HX-2-15</strain>
    </source>
</reference>
<keyword evidence="2" id="KW-1185">Reference proteome</keyword>